<keyword evidence="1" id="KW-0472">Membrane</keyword>
<feature type="transmembrane region" description="Helical" evidence="1">
    <location>
        <begin position="7"/>
        <end position="27"/>
    </location>
</feature>
<reference evidence="2 3" key="1">
    <citation type="submission" date="2017-09" db="EMBL/GenBank/DDBJ databases">
        <title>Genomics of the genus Arcobacter.</title>
        <authorList>
            <person name="Perez-Cataluna A."/>
            <person name="Figueras M.J."/>
            <person name="Salas-Masso N."/>
        </authorList>
    </citation>
    <scope>NUCLEOTIDE SEQUENCE [LARGE SCALE GENOMIC DNA]</scope>
    <source>
        <strain evidence="2 3">F156-34</strain>
    </source>
</reference>
<dbReference type="OrthoDB" id="5365516at2"/>
<keyword evidence="3" id="KW-1185">Reference proteome</keyword>
<sequence>MKKRNYWPLLFIGLFSFAFTLIIWTIYSAVNTPVYEDETFLKSYQDLDKHFNEVVESNRTFKSKYNFEILFNDKKFALIIDDMFKAQRVIEKESKHKKVFFKGNNTVSILITDKSGNLIDNIKIKLRISRPTNHNNTMDFTEEDFSLENGKYTKLVSLPLKGNWNVTGNFSIGNDIGYFYLKSDAIEQ</sequence>
<keyword evidence="1" id="KW-1133">Transmembrane helix</keyword>
<dbReference type="InterPro" id="IPR008620">
    <property type="entry name" value="FixH"/>
</dbReference>
<evidence type="ECO:0000256" key="1">
    <source>
        <dbReference type="SAM" id="Phobius"/>
    </source>
</evidence>
<dbReference type="Pfam" id="PF05751">
    <property type="entry name" value="FixH"/>
    <property type="match status" value="1"/>
</dbReference>
<protein>
    <recommendedName>
        <fullName evidence="4">YtkA-like domain-containing protein</fullName>
    </recommendedName>
</protein>
<proteinExistence type="predicted"/>
<organism evidence="2 3">
    <name type="scientific">Halarcobacter mediterraneus</name>
    <dbReference type="NCBI Taxonomy" id="2023153"/>
    <lineage>
        <taxon>Bacteria</taxon>
        <taxon>Pseudomonadati</taxon>
        <taxon>Campylobacterota</taxon>
        <taxon>Epsilonproteobacteria</taxon>
        <taxon>Campylobacterales</taxon>
        <taxon>Arcobacteraceae</taxon>
        <taxon>Halarcobacter</taxon>
    </lineage>
</organism>
<evidence type="ECO:0008006" key="4">
    <source>
        <dbReference type="Google" id="ProtNLM"/>
    </source>
</evidence>
<evidence type="ECO:0000313" key="3">
    <source>
        <dbReference type="Proteomes" id="UP000289718"/>
    </source>
</evidence>
<accession>A0A4Q1AWZ6</accession>
<dbReference type="EMBL" id="NXIE01000002">
    <property type="protein sequence ID" value="RXK13358.1"/>
    <property type="molecule type" value="Genomic_DNA"/>
</dbReference>
<dbReference type="AlphaFoldDB" id="A0A4Q1AWZ6"/>
<name>A0A4Q1AWZ6_9BACT</name>
<gene>
    <name evidence="2" type="ORF">CP965_06035</name>
</gene>
<dbReference type="Proteomes" id="UP000289718">
    <property type="component" value="Unassembled WGS sequence"/>
</dbReference>
<dbReference type="RefSeq" id="WP_129061180.1">
    <property type="nucleotide sequence ID" value="NZ_NXIE01000002.1"/>
</dbReference>
<keyword evidence="1" id="KW-0812">Transmembrane</keyword>
<evidence type="ECO:0000313" key="2">
    <source>
        <dbReference type="EMBL" id="RXK13358.1"/>
    </source>
</evidence>
<comment type="caution">
    <text evidence="2">The sequence shown here is derived from an EMBL/GenBank/DDBJ whole genome shotgun (WGS) entry which is preliminary data.</text>
</comment>